<dbReference type="PANTHER" id="PTHR34034">
    <property type="entry name" value="PROTEIN FAM180A-RELATED"/>
    <property type="match status" value="1"/>
</dbReference>
<keyword evidence="1" id="KW-0732">Signal</keyword>
<dbReference type="STRING" id="75743.A0A401PPZ7"/>
<name>A0A401PPZ7_SCYTO</name>
<dbReference type="PANTHER" id="PTHR34034:SF2">
    <property type="entry name" value="PROTEIN FAM180A"/>
    <property type="match status" value="1"/>
</dbReference>
<dbReference type="OrthoDB" id="8913792at2759"/>
<evidence type="ECO:0000256" key="1">
    <source>
        <dbReference type="SAM" id="SignalP"/>
    </source>
</evidence>
<organism evidence="2 3">
    <name type="scientific">Scyliorhinus torazame</name>
    <name type="common">Cloudy catshark</name>
    <name type="synonym">Catulus torazame</name>
    <dbReference type="NCBI Taxonomy" id="75743"/>
    <lineage>
        <taxon>Eukaryota</taxon>
        <taxon>Metazoa</taxon>
        <taxon>Chordata</taxon>
        <taxon>Craniata</taxon>
        <taxon>Vertebrata</taxon>
        <taxon>Chondrichthyes</taxon>
        <taxon>Elasmobranchii</taxon>
        <taxon>Galeomorphii</taxon>
        <taxon>Galeoidea</taxon>
        <taxon>Carcharhiniformes</taxon>
        <taxon>Scyliorhinidae</taxon>
        <taxon>Scyliorhinus</taxon>
    </lineage>
</organism>
<accession>A0A401PPZ7</accession>
<dbReference type="OMA" id="MLPWKML"/>
<dbReference type="Proteomes" id="UP000288216">
    <property type="component" value="Unassembled WGS sequence"/>
</dbReference>
<reference evidence="2 3" key="1">
    <citation type="journal article" date="2018" name="Nat. Ecol. Evol.">
        <title>Shark genomes provide insights into elasmobranch evolution and the origin of vertebrates.</title>
        <authorList>
            <person name="Hara Y"/>
            <person name="Yamaguchi K"/>
            <person name="Onimaru K"/>
            <person name="Kadota M"/>
            <person name="Koyanagi M"/>
            <person name="Keeley SD"/>
            <person name="Tatsumi K"/>
            <person name="Tanaka K"/>
            <person name="Motone F"/>
            <person name="Kageyama Y"/>
            <person name="Nozu R"/>
            <person name="Adachi N"/>
            <person name="Nishimura O"/>
            <person name="Nakagawa R"/>
            <person name="Tanegashima C"/>
            <person name="Kiyatake I"/>
            <person name="Matsumoto R"/>
            <person name="Murakumo K"/>
            <person name="Nishida K"/>
            <person name="Terakita A"/>
            <person name="Kuratani S"/>
            <person name="Sato K"/>
            <person name="Hyodo S Kuraku.S."/>
        </authorList>
    </citation>
    <scope>NUCLEOTIDE SEQUENCE [LARGE SCALE GENOMIC DNA]</scope>
</reference>
<evidence type="ECO:0000313" key="3">
    <source>
        <dbReference type="Proteomes" id="UP000288216"/>
    </source>
</evidence>
<keyword evidence="3" id="KW-1185">Reference proteome</keyword>
<feature type="signal peptide" evidence="1">
    <location>
        <begin position="1"/>
        <end position="17"/>
    </location>
</feature>
<gene>
    <name evidence="2" type="ORF">scyTo_0016375</name>
</gene>
<sequence>MQRKALILLIFSTNVCATSLPKRNKVLFPLAQRLKRNLGLDSDIPIDPVFQKSQKDVELLYEFLLGGLNIDNNFKCFLKDEELASLRSAKKFDLIVNHIIPKNIIDIRRLTYRLSKYSGQLKSEDFERTMLTLVFTAYQASKSQGHQQDTWAESLVNIFQALIHDLKSY</sequence>
<dbReference type="AlphaFoldDB" id="A0A401PPZ7"/>
<evidence type="ECO:0008006" key="4">
    <source>
        <dbReference type="Google" id="ProtNLM"/>
    </source>
</evidence>
<dbReference type="InterPro" id="IPR029170">
    <property type="entry name" value="FAM180"/>
</dbReference>
<evidence type="ECO:0000313" key="2">
    <source>
        <dbReference type="EMBL" id="GCB75161.1"/>
    </source>
</evidence>
<dbReference type="EMBL" id="BFAA01009859">
    <property type="protein sequence ID" value="GCB75161.1"/>
    <property type="molecule type" value="Genomic_DNA"/>
</dbReference>
<comment type="caution">
    <text evidence="2">The sequence shown here is derived from an EMBL/GenBank/DDBJ whole genome shotgun (WGS) entry which is preliminary data.</text>
</comment>
<feature type="chain" id="PRO_5019566783" description="Globin family profile domain-containing protein" evidence="1">
    <location>
        <begin position="18"/>
        <end position="169"/>
    </location>
</feature>
<protein>
    <recommendedName>
        <fullName evidence="4">Globin family profile domain-containing protein</fullName>
    </recommendedName>
</protein>
<dbReference type="Pfam" id="PF15173">
    <property type="entry name" value="FAM180"/>
    <property type="match status" value="1"/>
</dbReference>
<proteinExistence type="predicted"/>